<proteinExistence type="predicted"/>
<dbReference type="Pfam" id="PF01471">
    <property type="entry name" value="PG_binding_1"/>
    <property type="match status" value="1"/>
</dbReference>
<feature type="region of interest" description="Disordered" evidence="1">
    <location>
        <begin position="431"/>
        <end position="451"/>
    </location>
</feature>
<dbReference type="Proteomes" id="UP000266340">
    <property type="component" value="Unassembled WGS sequence"/>
</dbReference>
<evidence type="ECO:0000256" key="1">
    <source>
        <dbReference type="SAM" id="MobiDB-lite"/>
    </source>
</evidence>
<sequence>MVNNRFVKALLCTLIACLIFTAGSVMAEPGQEQGQAGSPVVEASINHNQPSATRYEVQDGKISKEYTDYKDGSKEITSYVYLPDGSVVKSTETIASDQPAVPDNGVTMQGEPQDVYIYDQSIKDKISAVSTAYDLAESEYQRGVRTLAEKNAIQNELHFQADLARADYIIMNPNSAYAKIKLGGSSKSFPLSRNLSYNASSPMTGLDVLVIQRALQLNDLIELPDNLNYGVYGPEVEDAVRTYQSLSGNTPDGIVGSQTYASIFATTSNGVRNLWNLNQINIFRLKHALVQQASVYQIQANAGMPPCNSDKTSGICKEIYVPNGGRLGGAGYADIVDTNRRYVWEVKPDNGRWDENSSINRGGAAQLEKYIIASGNTQRSYFPLITGYAIAPFSVNWSATEYISVRAGRTVGPKAQFQSGMIYYKTNVKTKRQPVTAPSPKESRQKQTAPDAQTLAVSAGAVAAGYGAYRVGKFIIGVLLIPETGPLGVAIILAP</sequence>
<dbReference type="EMBL" id="QXJM01000036">
    <property type="protein sequence ID" value="RIE03557.1"/>
    <property type="molecule type" value="Genomic_DNA"/>
</dbReference>
<feature type="chain" id="PRO_5017223857" evidence="2">
    <location>
        <begin position="28"/>
        <end position="495"/>
    </location>
</feature>
<dbReference type="Gene3D" id="1.10.101.10">
    <property type="entry name" value="PGBD-like superfamily/PGBD"/>
    <property type="match status" value="1"/>
</dbReference>
<dbReference type="InterPro" id="IPR036366">
    <property type="entry name" value="PGBDSf"/>
</dbReference>
<name>A0A398CUM0_9BACL</name>
<evidence type="ECO:0000313" key="5">
    <source>
        <dbReference type="Proteomes" id="UP000266340"/>
    </source>
</evidence>
<protein>
    <submittedName>
        <fullName evidence="4">Peptidoglycan-binding protein</fullName>
    </submittedName>
</protein>
<evidence type="ECO:0000259" key="3">
    <source>
        <dbReference type="Pfam" id="PF01471"/>
    </source>
</evidence>
<feature type="signal peptide" evidence="2">
    <location>
        <begin position="1"/>
        <end position="27"/>
    </location>
</feature>
<dbReference type="OrthoDB" id="9812621at2"/>
<reference evidence="4 5" key="1">
    <citation type="submission" date="2018-09" db="EMBL/GenBank/DDBJ databases">
        <title>Cohnella cavernae sp. nov., isolated from a karst cave.</title>
        <authorList>
            <person name="Zhu H."/>
        </authorList>
    </citation>
    <scope>NUCLEOTIDE SEQUENCE [LARGE SCALE GENOMIC DNA]</scope>
    <source>
        <strain evidence="4 5">K2E09-144</strain>
    </source>
</reference>
<comment type="caution">
    <text evidence="4">The sequence shown here is derived from an EMBL/GenBank/DDBJ whole genome shotgun (WGS) entry which is preliminary data.</text>
</comment>
<keyword evidence="2" id="KW-0732">Signal</keyword>
<keyword evidence="5" id="KW-1185">Reference proteome</keyword>
<accession>A0A398CUM0</accession>
<gene>
    <name evidence="4" type="ORF">D3H35_10995</name>
</gene>
<dbReference type="RefSeq" id="WP_119149274.1">
    <property type="nucleotide sequence ID" value="NZ_JBHSOV010000021.1"/>
</dbReference>
<dbReference type="SUPFAM" id="SSF47090">
    <property type="entry name" value="PGBD-like"/>
    <property type="match status" value="1"/>
</dbReference>
<dbReference type="AlphaFoldDB" id="A0A398CUM0"/>
<evidence type="ECO:0000313" key="4">
    <source>
        <dbReference type="EMBL" id="RIE03557.1"/>
    </source>
</evidence>
<evidence type="ECO:0000256" key="2">
    <source>
        <dbReference type="SAM" id="SignalP"/>
    </source>
</evidence>
<dbReference type="InterPro" id="IPR036365">
    <property type="entry name" value="PGBD-like_sf"/>
</dbReference>
<organism evidence="4 5">
    <name type="scientific">Cohnella faecalis</name>
    <dbReference type="NCBI Taxonomy" id="2315694"/>
    <lineage>
        <taxon>Bacteria</taxon>
        <taxon>Bacillati</taxon>
        <taxon>Bacillota</taxon>
        <taxon>Bacilli</taxon>
        <taxon>Bacillales</taxon>
        <taxon>Paenibacillaceae</taxon>
        <taxon>Cohnella</taxon>
    </lineage>
</organism>
<dbReference type="InterPro" id="IPR002477">
    <property type="entry name" value="Peptidoglycan-bd-like"/>
</dbReference>
<feature type="domain" description="Peptidoglycan binding-like" evidence="3">
    <location>
        <begin position="205"/>
        <end position="261"/>
    </location>
</feature>